<dbReference type="PANTHER" id="PTHR22904">
    <property type="entry name" value="TPR REPEAT CONTAINING PROTEIN"/>
    <property type="match status" value="1"/>
</dbReference>
<reference evidence="7" key="1">
    <citation type="journal article" date="2019" name="Int. J. Syst. Evol. Microbiol.">
        <title>The Global Catalogue of Microorganisms (GCM) 10K type strain sequencing project: providing services to taxonomists for standard genome sequencing and annotation.</title>
        <authorList>
            <consortium name="The Broad Institute Genomics Platform"/>
            <consortium name="The Broad Institute Genome Sequencing Center for Infectious Disease"/>
            <person name="Wu L."/>
            <person name="Ma J."/>
        </authorList>
    </citation>
    <scope>NUCLEOTIDE SEQUENCE [LARGE SCALE GENOMIC DNA]</scope>
    <source>
        <strain evidence="7">CECT 8010</strain>
    </source>
</reference>
<dbReference type="Proteomes" id="UP001595906">
    <property type="component" value="Unassembled WGS sequence"/>
</dbReference>
<dbReference type="InterPro" id="IPR011990">
    <property type="entry name" value="TPR-like_helical_dom_sf"/>
</dbReference>
<evidence type="ECO:0000256" key="4">
    <source>
        <dbReference type="SAM" id="MobiDB-lite"/>
    </source>
</evidence>
<keyword evidence="1" id="KW-0677">Repeat</keyword>
<organism evidence="6 7">
    <name type="scientific">Parasediminibacterium paludis</name>
    <dbReference type="NCBI Taxonomy" id="908966"/>
    <lineage>
        <taxon>Bacteria</taxon>
        <taxon>Pseudomonadati</taxon>
        <taxon>Bacteroidota</taxon>
        <taxon>Chitinophagia</taxon>
        <taxon>Chitinophagales</taxon>
        <taxon>Chitinophagaceae</taxon>
        <taxon>Parasediminibacterium</taxon>
    </lineage>
</organism>
<protein>
    <submittedName>
        <fullName evidence="6">Tetratricopeptide repeat protein</fullName>
    </submittedName>
</protein>
<name>A0ABV8Q0I9_9BACT</name>
<evidence type="ECO:0000313" key="7">
    <source>
        <dbReference type="Proteomes" id="UP001595906"/>
    </source>
</evidence>
<feature type="region of interest" description="Disordered" evidence="4">
    <location>
        <begin position="140"/>
        <end position="196"/>
    </location>
</feature>
<dbReference type="RefSeq" id="WP_379015085.1">
    <property type="nucleotide sequence ID" value="NZ_JBHSDC010000029.1"/>
</dbReference>
<keyword evidence="7" id="KW-1185">Reference proteome</keyword>
<dbReference type="Gene3D" id="1.25.40.10">
    <property type="entry name" value="Tetratricopeptide repeat domain"/>
    <property type="match status" value="1"/>
</dbReference>
<sequence>MKIIYIILSIFITNVTFAQKANNTVIKANELYKKGDIKNAEALYDEALKIDNKNTAALFNKGNTLFKQNRYNDAIKQYQTTAETSTDVELQAKAYYNKAAAEIKQQQYQQAIQSLKQSLKLNNNDEQARENLQKLLTEINKQKQQQQQKQEKPPKEKPLNKEEAAKQLEMLRNEEKRLQKEIQQQKNKPSKYEKDW</sequence>
<dbReference type="PANTHER" id="PTHR22904:SF533">
    <property type="entry name" value="HSP70-HSP90 ORGANIZING PROTEIN 3"/>
    <property type="match status" value="1"/>
</dbReference>
<proteinExistence type="predicted"/>
<dbReference type="Pfam" id="PF12895">
    <property type="entry name" value="ANAPC3"/>
    <property type="match status" value="1"/>
</dbReference>
<dbReference type="InterPro" id="IPR019734">
    <property type="entry name" value="TPR_rpt"/>
</dbReference>
<feature type="signal peptide" evidence="5">
    <location>
        <begin position="1"/>
        <end position="20"/>
    </location>
</feature>
<feature type="compositionally biased region" description="Basic and acidic residues" evidence="4">
    <location>
        <begin position="149"/>
        <end position="180"/>
    </location>
</feature>
<evidence type="ECO:0000313" key="6">
    <source>
        <dbReference type="EMBL" id="MFC4233000.1"/>
    </source>
</evidence>
<dbReference type="PROSITE" id="PS50005">
    <property type="entry name" value="TPR"/>
    <property type="match status" value="1"/>
</dbReference>
<evidence type="ECO:0000256" key="2">
    <source>
        <dbReference type="ARBA" id="ARBA00022803"/>
    </source>
</evidence>
<feature type="chain" id="PRO_5046163290" evidence="5">
    <location>
        <begin position="21"/>
        <end position="196"/>
    </location>
</feature>
<dbReference type="SUPFAM" id="SSF48452">
    <property type="entry name" value="TPR-like"/>
    <property type="match status" value="1"/>
</dbReference>
<gene>
    <name evidence="6" type="ORF">ACFOW1_13950</name>
</gene>
<evidence type="ECO:0000256" key="3">
    <source>
        <dbReference type="PROSITE-ProRule" id="PRU00339"/>
    </source>
</evidence>
<keyword evidence="2 3" id="KW-0802">TPR repeat</keyword>
<evidence type="ECO:0000256" key="5">
    <source>
        <dbReference type="SAM" id="SignalP"/>
    </source>
</evidence>
<evidence type="ECO:0000256" key="1">
    <source>
        <dbReference type="ARBA" id="ARBA00022737"/>
    </source>
</evidence>
<comment type="caution">
    <text evidence="6">The sequence shown here is derived from an EMBL/GenBank/DDBJ whole genome shotgun (WGS) entry which is preliminary data.</text>
</comment>
<accession>A0ABV8Q0I9</accession>
<feature type="repeat" description="TPR" evidence="3">
    <location>
        <begin position="92"/>
        <end position="125"/>
    </location>
</feature>
<dbReference type="SMART" id="SM00028">
    <property type="entry name" value="TPR"/>
    <property type="match status" value="3"/>
</dbReference>
<keyword evidence="5" id="KW-0732">Signal</keyword>
<dbReference type="EMBL" id="JBHSDC010000029">
    <property type="protein sequence ID" value="MFC4233000.1"/>
    <property type="molecule type" value="Genomic_DNA"/>
</dbReference>